<evidence type="ECO:0000259" key="3">
    <source>
        <dbReference type="PROSITE" id="PS51722"/>
    </source>
</evidence>
<dbReference type="Gene3D" id="3.40.50.300">
    <property type="entry name" value="P-loop containing nucleotide triphosphate hydrolases"/>
    <property type="match status" value="1"/>
</dbReference>
<dbReference type="InterPro" id="IPR035651">
    <property type="entry name" value="BipA_V"/>
</dbReference>
<dbReference type="CDD" id="cd03691">
    <property type="entry name" value="BipA_TypA_II"/>
    <property type="match status" value="1"/>
</dbReference>
<proteinExistence type="predicted"/>
<evidence type="ECO:0000313" key="6">
    <source>
        <dbReference type="EMBL" id="CAE0064794.1"/>
    </source>
</evidence>
<dbReference type="GO" id="GO:0003924">
    <property type="term" value="F:GTPase activity"/>
    <property type="evidence" value="ECO:0007669"/>
    <property type="project" value="InterPro"/>
</dbReference>
<dbReference type="InterPro" id="IPR047042">
    <property type="entry name" value="BipA_II"/>
</dbReference>
<dbReference type="InterPro" id="IPR048876">
    <property type="entry name" value="BipA_C"/>
</dbReference>
<dbReference type="InterPro" id="IPR000640">
    <property type="entry name" value="EFG_V-like"/>
</dbReference>
<dbReference type="NCBIfam" id="TIGR01394">
    <property type="entry name" value="TypA_BipA"/>
    <property type="match status" value="1"/>
</dbReference>
<dbReference type="FunFam" id="3.30.70.240:FF:000002">
    <property type="entry name" value="GTP-binding protein TypA"/>
    <property type="match status" value="1"/>
</dbReference>
<dbReference type="SMART" id="SM00838">
    <property type="entry name" value="EFG_C"/>
    <property type="match status" value="1"/>
</dbReference>
<gene>
    <name evidence="4" type="ORF">RMAR00112_LOCUS32856</name>
    <name evidence="5" type="ORF">RMAR00112_LOCUS32859</name>
    <name evidence="6" type="ORF">RMAR00112_LOCUS32866</name>
    <name evidence="7" type="ORF">RMAR00112_LOCUS32869</name>
    <name evidence="8" type="ORF">RMAR00112_LOCUS32872</name>
    <name evidence="9" type="ORF">RMAR00112_LOCUS32874</name>
    <name evidence="10" type="ORF">RMAR00112_LOCUS32876</name>
</gene>
<dbReference type="InterPro" id="IPR009000">
    <property type="entry name" value="Transl_B-barrel_sf"/>
</dbReference>
<dbReference type="Gene3D" id="3.30.70.240">
    <property type="match status" value="1"/>
</dbReference>
<evidence type="ECO:0000313" key="8">
    <source>
        <dbReference type="EMBL" id="CAE0064800.1"/>
    </source>
</evidence>
<dbReference type="EMBL" id="HBHW01042519">
    <property type="protein sequence ID" value="CAE0064797.1"/>
    <property type="molecule type" value="Transcribed_RNA"/>
</dbReference>
<dbReference type="Gene3D" id="3.30.70.870">
    <property type="entry name" value="Elongation Factor G (Translational Gtpase), domain 3"/>
    <property type="match status" value="1"/>
</dbReference>
<dbReference type="FunFam" id="3.30.70.870:FF:000003">
    <property type="entry name" value="GTP-binding protein TypA"/>
    <property type="match status" value="1"/>
</dbReference>
<dbReference type="Pfam" id="PF00009">
    <property type="entry name" value="GTP_EFTU"/>
    <property type="match status" value="1"/>
</dbReference>
<evidence type="ECO:0000313" key="10">
    <source>
        <dbReference type="EMBL" id="CAE0064804.1"/>
    </source>
</evidence>
<dbReference type="EMBL" id="HBHW01042506">
    <property type="protein sequence ID" value="CAE0064784.1"/>
    <property type="molecule type" value="Transcribed_RNA"/>
</dbReference>
<keyword evidence="2" id="KW-0342">GTP-binding</keyword>
<dbReference type="PANTHER" id="PTHR42908:SF8">
    <property type="entry name" value="TR-TYPE G DOMAIN-CONTAINING PROTEIN"/>
    <property type="match status" value="1"/>
</dbReference>
<feature type="domain" description="Tr-type G" evidence="3">
    <location>
        <begin position="68"/>
        <end position="257"/>
    </location>
</feature>
<dbReference type="Gene3D" id="2.40.30.10">
    <property type="entry name" value="Translation factors"/>
    <property type="match status" value="1"/>
</dbReference>
<dbReference type="CDD" id="cd01891">
    <property type="entry name" value="TypA_BipA"/>
    <property type="match status" value="1"/>
</dbReference>
<dbReference type="Pfam" id="PF21018">
    <property type="entry name" value="BipA_C"/>
    <property type="match status" value="1"/>
</dbReference>
<dbReference type="InterPro" id="IPR005225">
    <property type="entry name" value="Small_GTP-bd"/>
</dbReference>
<evidence type="ECO:0000313" key="9">
    <source>
        <dbReference type="EMBL" id="CAE0064802.1"/>
    </source>
</evidence>
<dbReference type="EMBL" id="HBHW01042522">
    <property type="protein sequence ID" value="CAE0064800.1"/>
    <property type="molecule type" value="Transcribed_RNA"/>
</dbReference>
<dbReference type="AlphaFoldDB" id="A0A7S3A9J1"/>
<dbReference type="InterPro" id="IPR047043">
    <property type="entry name" value="BipA_III"/>
</dbReference>
<dbReference type="EMBL" id="HBHW01042526">
    <property type="protein sequence ID" value="CAE0064804.1"/>
    <property type="molecule type" value="Transcribed_RNA"/>
</dbReference>
<dbReference type="InterPro" id="IPR053905">
    <property type="entry name" value="EF-G-like_DII"/>
</dbReference>
<sequence length="660" mass="72274">MMGFVGVGGFSGLAVGQKARISGTGLTSGRRVSVARLSRSRVSMTLAEPMVETEAPVSASEESFVERDDIRNIAIVAHVDHGKTTLVDALLAEAKVFRENQTVQERVMDSNDLERERGITILAKNAAINYEDVKINIVDTPGHADFGGEVERVLNMVDGVLLVVDAVEGPKPQTRFVLKKAIEMGHKIVVVVNKIDRPNSRPDYVLDSTFDLFVELGASDEQTDFEVVYCSALKKVSGPSPDELEDNLKAVLDCILTLPKPKVKVDGKLQMMVSNVDYDEFKGRLGIGRILSGEVCSKSEITVCHPEKDPKKQRISEVFAFNNLGKASVDSASAGDLVMFAGVEQFDIGDTIADTSAPSPLPPIAVEEPTVRMSFSVNTTEFAGREGKYVTSRNLRDRLMKELEKNVAMRVENTDSADTFIVCGRGPLHLTILIETMRREGFEFLVGPPDVIYKKIDGEQCEPFETVDIEVQEEYMGGVVDLLGRRKGLMTDMGSCNAEGMCSVTYTIPTRGLLGVRSAILTATRGTAIMTTTFAGYQPYAGDLPKKDQGSLLAYETGKVTTYGVEAAQERGKLFVKPGEEIYKNQIVGLHQRPGNLNINVCKTKALTNFRASGKDNDKNVQGFVDLSLDDCIEYIGQDELVELTPESIRMLVKVTKKKK</sequence>
<organism evidence="5">
    <name type="scientific">Rhodosorus marinus</name>
    <dbReference type="NCBI Taxonomy" id="101924"/>
    <lineage>
        <taxon>Eukaryota</taxon>
        <taxon>Rhodophyta</taxon>
        <taxon>Stylonematophyceae</taxon>
        <taxon>Stylonematales</taxon>
        <taxon>Stylonemataceae</taxon>
        <taxon>Rhodosorus</taxon>
    </lineage>
</organism>
<reference evidence="5" key="1">
    <citation type="submission" date="2021-01" db="EMBL/GenBank/DDBJ databases">
        <authorList>
            <person name="Corre E."/>
            <person name="Pelletier E."/>
            <person name="Niang G."/>
            <person name="Scheremetjew M."/>
            <person name="Finn R."/>
            <person name="Kale V."/>
            <person name="Holt S."/>
            <person name="Cochrane G."/>
            <person name="Meng A."/>
            <person name="Brown T."/>
            <person name="Cohen L."/>
        </authorList>
    </citation>
    <scope>NUCLEOTIDE SEQUENCE</scope>
    <source>
        <strain evidence="5">CCMP 769</strain>
    </source>
</reference>
<dbReference type="InterPro" id="IPR006298">
    <property type="entry name" value="BipA"/>
</dbReference>
<evidence type="ECO:0000313" key="7">
    <source>
        <dbReference type="EMBL" id="CAE0064797.1"/>
    </source>
</evidence>
<name>A0A7S3A9J1_9RHOD</name>
<dbReference type="EMBL" id="HBHW01042509">
    <property type="protein sequence ID" value="CAE0064787.1"/>
    <property type="molecule type" value="Transcribed_RNA"/>
</dbReference>
<evidence type="ECO:0000313" key="5">
    <source>
        <dbReference type="EMBL" id="CAE0064787.1"/>
    </source>
</evidence>
<dbReference type="InterPro" id="IPR031157">
    <property type="entry name" value="G_TR_CS"/>
</dbReference>
<dbReference type="GO" id="GO:0005829">
    <property type="term" value="C:cytosol"/>
    <property type="evidence" value="ECO:0007669"/>
    <property type="project" value="TreeGrafter"/>
</dbReference>
<accession>A0A7S3A9J1</accession>
<dbReference type="CDD" id="cd16263">
    <property type="entry name" value="BipA_III"/>
    <property type="match status" value="1"/>
</dbReference>
<evidence type="ECO:0000256" key="2">
    <source>
        <dbReference type="ARBA" id="ARBA00023134"/>
    </source>
</evidence>
<dbReference type="PROSITE" id="PS00301">
    <property type="entry name" value="G_TR_1"/>
    <property type="match status" value="1"/>
</dbReference>
<dbReference type="Gene3D" id="2.40.50.250">
    <property type="entry name" value="bipa protein"/>
    <property type="match status" value="1"/>
</dbReference>
<evidence type="ECO:0000256" key="1">
    <source>
        <dbReference type="ARBA" id="ARBA00022741"/>
    </source>
</evidence>
<dbReference type="SUPFAM" id="SSF50447">
    <property type="entry name" value="Translation proteins"/>
    <property type="match status" value="1"/>
</dbReference>
<dbReference type="Pfam" id="PF22042">
    <property type="entry name" value="EF-G_D2"/>
    <property type="match status" value="1"/>
</dbReference>
<dbReference type="InterPro" id="IPR035647">
    <property type="entry name" value="EFG_III/V"/>
</dbReference>
<dbReference type="NCBIfam" id="TIGR00231">
    <property type="entry name" value="small_GTP"/>
    <property type="match status" value="1"/>
</dbReference>
<dbReference type="GO" id="GO:1990904">
    <property type="term" value="C:ribonucleoprotein complex"/>
    <property type="evidence" value="ECO:0007669"/>
    <property type="project" value="TreeGrafter"/>
</dbReference>
<dbReference type="GO" id="GO:0005525">
    <property type="term" value="F:GTP binding"/>
    <property type="evidence" value="ECO:0007669"/>
    <property type="project" value="UniProtKB-KW"/>
</dbReference>
<dbReference type="PANTHER" id="PTHR42908">
    <property type="entry name" value="TRANSLATION ELONGATION FACTOR-RELATED"/>
    <property type="match status" value="1"/>
</dbReference>
<dbReference type="FunFam" id="3.40.50.300:FF:000055">
    <property type="entry name" value="GTP-binding protein TypA"/>
    <property type="match status" value="1"/>
</dbReference>
<dbReference type="InterPro" id="IPR027417">
    <property type="entry name" value="P-loop_NTPase"/>
</dbReference>
<dbReference type="EMBL" id="HBHW01042516">
    <property type="protein sequence ID" value="CAE0064794.1"/>
    <property type="molecule type" value="Transcribed_RNA"/>
</dbReference>
<dbReference type="InterPro" id="IPR047041">
    <property type="entry name" value="BipA_GTP-bd_dom"/>
</dbReference>
<dbReference type="PROSITE" id="PS51722">
    <property type="entry name" value="G_TR_2"/>
    <property type="match status" value="1"/>
</dbReference>
<dbReference type="EMBL" id="HBHW01042524">
    <property type="protein sequence ID" value="CAE0064802.1"/>
    <property type="molecule type" value="Transcribed_RNA"/>
</dbReference>
<keyword evidence="1" id="KW-0547">Nucleotide-binding</keyword>
<dbReference type="SUPFAM" id="SSF52540">
    <property type="entry name" value="P-loop containing nucleoside triphosphate hydrolases"/>
    <property type="match status" value="1"/>
</dbReference>
<dbReference type="InterPro" id="IPR042116">
    <property type="entry name" value="TypA/BipA_C"/>
</dbReference>
<dbReference type="SUPFAM" id="SSF54980">
    <property type="entry name" value="EF-G C-terminal domain-like"/>
    <property type="match status" value="2"/>
</dbReference>
<dbReference type="InterPro" id="IPR000795">
    <property type="entry name" value="T_Tr_GTP-bd_dom"/>
</dbReference>
<protein>
    <recommendedName>
        <fullName evidence="3">Tr-type G domain-containing protein</fullName>
    </recommendedName>
</protein>
<evidence type="ECO:0000313" key="4">
    <source>
        <dbReference type="EMBL" id="CAE0064784.1"/>
    </source>
</evidence>
<dbReference type="PRINTS" id="PR00315">
    <property type="entry name" value="ELONGATNFCT"/>
</dbReference>
<dbReference type="CDD" id="cd03710">
    <property type="entry name" value="BipA_TypA_C"/>
    <property type="match status" value="1"/>
</dbReference>
<dbReference type="Pfam" id="PF00679">
    <property type="entry name" value="EFG_C"/>
    <property type="match status" value="1"/>
</dbReference>